<dbReference type="AlphaFoldDB" id="A0A699YPJ7"/>
<dbReference type="EMBL" id="BLLF01000447">
    <property type="protein sequence ID" value="GFH11900.1"/>
    <property type="molecule type" value="Genomic_DNA"/>
</dbReference>
<keyword evidence="3" id="KW-1185">Reference proteome</keyword>
<feature type="region of interest" description="Disordered" evidence="1">
    <location>
        <begin position="92"/>
        <end position="134"/>
    </location>
</feature>
<feature type="non-terminal residue" evidence="2">
    <location>
        <position position="134"/>
    </location>
</feature>
<sequence length="134" mass="14850">MDAKLLVEALAEWLEGPGPDADSLDGSVETLGAEQLTDDEVHSRMLALQDELEFQARPCTVHSLLLAVQQQPGVHRAWQGWAQALLQQLDPSEAHWDEQPELQHLGRRPSGGGGVQVLGPRQHSSRRHSRRSWG</sequence>
<evidence type="ECO:0000313" key="3">
    <source>
        <dbReference type="Proteomes" id="UP000485058"/>
    </source>
</evidence>
<organism evidence="2 3">
    <name type="scientific">Haematococcus lacustris</name>
    <name type="common">Green alga</name>
    <name type="synonym">Haematococcus pluvialis</name>
    <dbReference type="NCBI Taxonomy" id="44745"/>
    <lineage>
        <taxon>Eukaryota</taxon>
        <taxon>Viridiplantae</taxon>
        <taxon>Chlorophyta</taxon>
        <taxon>core chlorophytes</taxon>
        <taxon>Chlorophyceae</taxon>
        <taxon>CS clade</taxon>
        <taxon>Chlamydomonadales</taxon>
        <taxon>Haematococcaceae</taxon>
        <taxon>Haematococcus</taxon>
    </lineage>
</organism>
<gene>
    <name evidence="2" type="ORF">HaLaN_07478</name>
</gene>
<protein>
    <submittedName>
        <fullName evidence="2">Uncharacterized protein</fullName>
    </submittedName>
</protein>
<feature type="non-terminal residue" evidence="2">
    <location>
        <position position="1"/>
    </location>
</feature>
<feature type="compositionally biased region" description="Basic residues" evidence="1">
    <location>
        <begin position="123"/>
        <end position="134"/>
    </location>
</feature>
<reference evidence="2 3" key="1">
    <citation type="submission" date="2020-02" db="EMBL/GenBank/DDBJ databases">
        <title>Draft genome sequence of Haematococcus lacustris strain NIES-144.</title>
        <authorList>
            <person name="Morimoto D."/>
            <person name="Nakagawa S."/>
            <person name="Yoshida T."/>
            <person name="Sawayama S."/>
        </authorList>
    </citation>
    <scope>NUCLEOTIDE SEQUENCE [LARGE SCALE GENOMIC DNA]</scope>
    <source>
        <strain evidence="2 3">NIES-144</strain>
    </source>
</reference>
<name>A0A699YPJ7_HAELA</name>
<proteinExistence type="predicted"/>
<evidence type="ECO:0000256" key="1">
    <source>
        <dbReference type="SAM" id="MobiDB-lite"/>
    </source>
</evidence>
<dbReference type="Proteomes" id="UP000485058">
    <property type="component" value="Unassembled WGS sequence"/>
</dbReference>
<accession>A0A699YPJ7</accession>
<evidence type="ECO:0000313" key="2">
    <source>
        <dbReference type="EMBL" id="GFH11900.1"/>
    </source>
</evidence>
<comment type="caution">
    <text evidence="2">The sequence shown here is derived from an EMBL/GenBank/DDBJ whole genome shotgun (WGS) entry which is preliminary data.</text>
</comment>